<dbReference type="EMBL" id="MH449679">
    <property type="protein sequence ID" value="AXL04975.1"/>
    <property type="molecule type" value="Genomic_DNA"/>
</dbReference>
<dbReference type="InterPro" id="IPR029044">
    <property type="entry name" value="Nucleotide-diphossugar_trans"/>
</dbReference>
<dbReference type="Gene3D" id="3.90.550.10">
    <property type="entry name" value="Spore Coat Polysaccharide Biosynthesis Protein SpsA, Chain A"/>
    <property type="match status" value="1"/>
</dbReference>
<accession>A0A346ACL3</accession>
<proteinExistence type="predicted"/>
<organism evidence="1">
    <name type="scientific">Aeromonas hydrophila</name>
    <dbReference type="NCBI Taxonomy" id="644"/>
    <lineage>
        <taxon>Bacteria</taxon>
        <taxon>Pseudomonadati</taxon>
        <taxon>Pseudomonadota</taxon>
        <taxon>Gammaproteobacteria</taxon>
        <taxon>Aeromonadales</taxon>
        <taxon>Aeromonadaceae</taxon>
        <taxon>Aeromonas</taxon>
    </lineage>
</organism>
<evidence type="ECO:0000313" key="1">
    <source>
        <dbReference type="EMBL" id="AXL04975.1"/>
    </source>
</evidence>
<reference evidence="1" key="1">
    <citation type="submission" date="2018-06" db="EMBL/GenBank/DDBJ databases">
        <title>Genetic diversity of the Aeromonas Hydrophila O antigens and development of a suspension array for serotype detection.</title>
        <authorList>
            <person name="Cao H."/>
            <person name="Liu B."/>
        </authorList>
    </citation>
    <scope>NUCLEOTIDE SEQUENCE</scope>
    <source>
        <strain evidence="1">G5183</strain>
    </source>
</reference>
<dbReference type="Pfam" id="PF13704">
    <property type="entry name" value="Glyco_tranf_2_4"/>
    <property type="match status" value="1"/>
</dbReference>
<gene>
    <name evidence="1" type="primary">gt9</name>
</gene>
<protein>
    <submittedName>
        <fullName evidence="1">Glycosyltransferase</fullName>
    </submittedName>
</protein>
<dbReference type="AlphaFoldDB" id="A0A346ACL3"/>
<dbReference type="SUPFAM" id="SSF53448">
    <property type="entry name" value="Nucleotide-diphospho-sugar transferases"/>
    <property type="match status" value="1"/>
</dbReference>
<name>A0A346ACL3_AERHY</name>
<dbReference type="GO" id="GO:0016740">
    <property type="term" value="F:transferase activity"/>
    <property type="evidence" value="ECO:0007669"/>
    <property type="project" value="UniProtKB-KW"/>
</dbReference>
<sequence>MYSYEYYLGRVSNPKVIVITRVRNESLIMKDFLEHVSVFCDAIIVLDDCSIDNTYEILQQHPKVTSIIRNNRWDKNNRTGQETAHRKLLNDLAIKLFRPHWIIYMDADERLVGNIRTELDLLDYNKIDYIRVPLFDAYMTHDDALDIKEGEVLLNRRKYFGPERRDIIFIWSSLSGADFILDDAREPTIYSNRYLTLFKCQHFGKALSVSRWEDKCDYYINNFPGVYADKWLRRKGQAIHKESDFSTPLYTWGKDLFDNAIVIHPIS</sequence>
<keyword evidence="1" id="KW-0808">Transferase</keyword>